<proteinExistence type="predicted"/>
<keyword evidence="1" id="KW-0472">Membrane</keyword>
<protein>
    <recommendedName>
        <fullName evidence="2">Toxin VasX N-terminal region domain-containing protein</fullName>
    </recommendedName>
</protein>
<feature type="transmembrane region" description="Helical" evidence="1">
    <location>
        <begin position="1035"/>
        <end position="1056"/>
    </location>
</feature>
<evidence type="ECO:0000313" key="4">
    <source>
        <dbReference type="Proteomes" id="UP000278542"/>
    </source>
</evidence>
<evidence type="ECO:0000313" key="3">
    <source>
        <dbReference type="EMBL" id="RKS87185.1"/>
    </source>
</evidence>
<feature type="transmembrane region" description="Helical" evidence="1">
    <location>
        <begin position="1094"/>
        <end position="1112"/>
    </location>
</feature>
<dbReference type="CDD" id="cd20707">
    <property type="entry name" value="MIX_III"/>
    <property type="match status" value="1"/>
</dbReference>
<accession>A0A495RID6</accession>
<organism evidence="3 4">
    <name type="scientific">Orbus hercynius</name>
    <dbReference type="NCBI Taxonomy" id="593135"/>
    <lineage>
        <taxon>Bacteria</taxon>
        <taxon>Pseudomonadati</taxon>
        <taxon>Pseudomonadota</taxon>
        <taxon>Gammaproteobacteria</taxon>
        <taxon>Orbales</taxon>
        <taxon>Orbaceae</taxon>
        <taxon>Orbus</taxon>
    </lineage>
</organism>
<dbReference type="OrthoDB" id="6178961at2"/>
<feature type="domain" description="Toxin VasX N-terminal region" evidence="2">
    <location>
        <begin position="28"/>
        <end position="199"/>
    </location>
</feature>
<evidence type="ECO:0000259" key="2">
    <source>
        <dbReference type="Pfam" id="PF20249"/>
    </source>
</evidence>
<evidence type="ECO:0000256" key="1">
    <source>
        <dbReference type="SAM" id="Phobius"/>
    </source>
</evidence>
<dbReference type="Proteomes" id="UP000278542">
    <property type="component" value="Unassembled WGS sequence"/>
</dbReference>
<dbReference type="InterPro" id="IPR046864">
    <property type="entry name" value="VasX_N"/>
</dbReference>
<reference evidence="3 4" key="1">
    <citation type="submission" date="2018-10" db="EMBL/GenBank/DDBJ databases">
        <title>Genomic Encyclopedia of Type Strains, Phase IV (KMG-IV): sequencing the most valuable type-strain genomes for metagenomic binning, comparative biology and taxonomic classification.</title>
        <authorList>
            <person name="Goeker M."/>
        </authorList>
    </citation>
    <scope>NUCLEOTIDE SEQUENCE [LARGE SCALE GENOMIC DNA]</scope>
    <source>
        <strain evidence="3 4">DSM 22228</strain>
    </source>
</reference>
<comment type="caution">
    <text evidence="3">The sequence shown here is derived from an EMBL/GenBank/DDBJ whole genome shotgun (WGS) entry which is preliminary data.</text>
</comment>
<name>A0A495RID6_9GAMM</name>
<keyword evidence="4" id="KW-1185">Reference proteome</keyword>
<dbReference type="Pfam" id="PF20249">
    <property type="entry name" value="VasX_N"/>
    <property type="match status" value="1"/>
</dbReference>
<keyword evidence="1" id="KW-1133">Transmembrane helix</keyword>
<dbReference type="RefSeq" id="WP_121144094.1">
    <property type="nucleotide sequence ID" value="NZ_RBWY01000001.1"/>
</dbReference>
<sequence>MAKLTAQEQKQIEACRLENASTMANNGCGVCERKGFPLLLVRKSVVPKQETWPEANAAHKYTRSFSDINWAKNMLKLTGREPQEAMETNEFAFRLLRSGYVYVFLRTRGVSDKAKRTVVGYEITPSGCFRHKRVEQLLGIKNHQVKEIPPSCTQSNHHIPAKFITLNNTRYSDAWIAYSPHPWDRQTLEHYRMLPEQDMARFTHVILPENNVAATALTDGRSFSALDFFNETRYLMELQCDEQDRIEYYYDKESRKPTDDTQKPLPEFEHGTFYTASPFYSLKRDQHAFWQAIQRFRRIDVPAVLVEDCLGIAEELAVQKRVAIRPHVKNILEAEETQLTASGKQFQSQIGQFLSTKLLLAEQKNQLKQDNFMLHAMMYDYKDGNAKQKNGQTTNQKMIDDARQQLAKKSAQSPSPFDYYRKEMIYKRRFLTNIENYEQGLIEKDQEAAPADKYVAFFYQSKASDNPVLCLAQFSYETKLNYLDNNMVEIGKEGDLYDQTKSYQPMPLTDDEAQSLLSQFNRSYAQSQSLYDMDLTKKDITEGAAKQVKLYVYTPNKPTSKLDEYRSLLNQPLLDVFKQEVQLSYSWLIADINLLMQDYFYYVTWLIGNQDKCSKFSPKLAQYNQVNFWQQEVQADSSNAHVGYLYDAIAIFKPEHLGSIKLEYQFGIWDNLLRDENTLYVHLLKGQRSDNHRQGLWQTLLALRDKPENQGKTSDELITLLYQQQNQTVADKQRHNPSAKSIDEIDTEVLDKLNDLLELDLPKDPNQAKLVSGLFDVLFEQGYAAIANMPRGEVINRVLTQGLLAESSNVLFGVKMRTYSFNVPARDLRYTLNRLQTLNPAINKSAQYVATTAQGKSITLTRSEKGWQVPKAYWKTLVTIDVVVAAGSLDELDDIQKQFKQSKTLNQFVKSNPYVLHVDSGLTRADIDKAFRFKQRQIAVEEGKTALFSGLLLALNIYNLSSKYGAYDLTIGQDVRDKMRAEMSRAVVDCLLLLPPIFDSGLKNGAALFRILRTNTIESQALARSSSLLGVGNKVAGGIGAIFVIYDGASSCVSGYQRYQRGEATASAYLVGSLCQISSGLLGVIGLFCLNPLIGLAAFVFGVVAFILLTWFKDQSDDWTLMQIWFNRCYFGLWSHKASGKGEPYPLTDVGAYIACNDYLVALLNCQVQMAIEDSAASYPNLESGMVPAGFLPSLQRKVQLNMLLADFDPNKSDYQGRIVIRSKLFPDEFVVLSLSFNEKYIDVVQKQSTLSNWQQRSMLNVKLDAQNKERSWLLDENGERVDGSPFLIMTNPNNGITDNSSHPILFLDSSQIIGWIKDDDANQSFTLEVVVHYYRDKSNNSVPLVLCYEY</sequence>
<keyword evidence="1" id="KW-0812">Transmembrane</keyword>
<feature type="transmembrane region" description="Helical" evidence="1">
    <location>
        <begin position="1068"/>
        <end position="1088"/>
    </location>
</feature>
<dbReference type="EMBL" id="RBWY01000001">
    <property type="protein sequence ID" value="RKS87185.1"/>
    <property type="molecule type" value="Genomic_DNA"/>
</dbReference>
<gene>
    <name evidence="3" type="ORF">DES39_0402</name>
</gene>